<evidence type="ECO:0000313" key="8">
    <source>
        <dbReference type="EMBL" id="KAL1902711.1"/>
    </source>
</evidence>
<organism evidence="8 9">
    <name type="scientific">Sporothrix stenoceras</name>
    <dbReference type="NCBI Taxonomy" id="5173"/>
    <lineage>
        <taxon>Eukaryota</taxon>
        <taxon>Fungi</taxon>
        <taxon>Dikarya</taxon>
        <taxon>Ascomycota</taxon>
        <taxon>Pezizomycotina</taxon>
        <taxon>Sordariomycetes</taxon>
        <taxon>Sordariomycetidae</taxon>
        <taxon>Ophiostomatales</taxon>
        <taxon>Ophiostomataceae</taxon>
        <taxon>Sporothrix</taxon>
    </lineage>
</organism>
<evidence type="ECO:0000256" key="6">
    <source>
        <dbReference type="RuleBase" id="RU364120"/>
    </source>
</evidence>
<comment type="function">
    <text evidence="6">Interacts with target proteins during translocation into the lumen of the endoplasmic reticulum. Protects unfolded target proteins against degradation and facilitate correct glycosylation.</text>
</comment>
<evidence type="ECO:0000256" key="4">
    <source>
        <dbReference type="ARBA" id="ARBA00022989"/>
    </source>
</evidence>
<keyword evidence="3 6" id="KW-0256">Endoplasmic reticulum</keyword>
<sequence>MAQTPEQRRRNAKFAKEQDARRGKSEAELKRRNKEVQKSPVSPVILGLLGFVVFGGLIFEIFSRFFV</sequence>
<evidence type="ECO:0000256" key="2">
    <source>
        <dbReference type="ARBA" id="ARBA00022692"/>
    </source>
</evidence>
<reference evidence="8 9" key="1">
    <citation type="journal article" date="2024" name="IMA Fungus">
        <title>IMA Genome - F19 : A genome assembly and annotation guide to empower mycologists, including annotated draft genome sequences of Ceratocystis pirilliformis, Diaporthe australafricana, Fusarium ophioides, Paecilomyces lecythidis, and Sporothrix stenoceras.</title>
        <authorList>
            <person name="Aylward J."/>
            <person name="Wilson A.M."/>
            <person name="Visagie C.M."/>
            <person name="Spraker J."/>
            <person name="Barnes I."/>
            <person name="Buitendag C."/>
            <person name="Ceriani C."/>
            <person name="Del Mar Angel L."/>
            <person name="du Plessis D."/>
            <person name="Fuchs T."/>
            <person name="Gasser K."/>
            <person name="Kramer D."/>
            <person name="Li W."/>
            <person name="Munsamy K."/>
            <person name="Piso A."/>
            <person name="Price J.L."/>
            <person name="Sonnekus B."/>
            <person name="Thomas C."/>
            <person name="van der Nest A."/>
            <person name="van Dijk A."/>
            <person name="van Heerden A."/>
            <person name="van Vuuren N."/>
            <person name="Yilmaz N."/>
            <person name="Duong T.A."/>
            <person name="van der Merwe N.A."/>
            <person name="Wingfield M.J."/>
            <person name="Wingfield B.D."/>
        </authorList>
    </citation>
    <scope>NUCLEOTIDE SEQUENCE [LARGE SCALE GENOMIC DNA]</scope>
    <source>
        <strain evidence="8 9">CMW 5346</strain>
    </source>
</reference>
<feature type="compositionally biased region" description="Basic and acidic residues" evidence="7">
    <location>
        <begin position="1"/>
        <end position="37"/>
    </location>
</feature>
<evidence type="ECO:0000256" key="3">
    <source>
        <dbReference type="ARBA" id="ARBA00022824"/>
    </source>
</evidence>
<accession>A0ABR3ZRD5</accession>
<dbReference type="Proteomes" id="UP001583186">
    <property type="component" value="Unassembled WGS sequence"/>
</dbReference>
<feature type="region of interest" description="Disordered" evidence="7">
    <location>
        <begin position="1"/>
        <end position="38"/>
    </location>
</feature>
<dbReference type="Pfam" id="PF06624">
    <property type="entry name" value="RAMP4"/>
    <property type="match status" value="1"/>
</dbReference>
<proteinExistence type="inferred from homology"/>
<keyword evidence="5 6" id="KW-0472">Membrane</keyword>
<name>A0ABR3ZRD5_9PEZI</name>
<evidence type="ECO:0000256" key="1">
    <source>
        <dbReference type="ARBA" id="ARBA00005500"/>
    </source>
</evidence>
<keyword evidence="9" id="KW-1185">Reference proteome</keyword>
<comment type="similarity">
    <text evidence="1 6">Belongs to the RAMP4 family.</text>
</comment>
<keyword evidence="2 6" id="KW-0812">Transmembrane</keyword>
<dbReference type="InterPro" id="IPR010580">
    <property type="entry name" value="ER_stress-assoc"/>
</dbReference>
<evidence type="ECO:0000313" key="9">
    <source>
        <dbReference type="Proteomes" id="UP001583186"/>
    </source>
</evidence>
<comment type="subcellular location">
    <subcellularLocation>
        <location evidence="6">Membrane</location>
        <topology evidence="6">Single-pass membrane protein</topology>
    </subcellularLocation>
    <subcellularLocation>
        <location evidence="6">Endoplasmic reticulum membrane</location>
        <topology evidence="6">Single-pass membrane protein</topology>
    </subcellularLocation>
</comment>
<comment type="caution">
    <text evidence="8">The sequence shown here is derived from an EMBL/GenBank/DDBJ whole genome shotgun (WGS) entry which is preliminary data.</text>
</comment>
<protein>
    <recommendedName>
        <fullName evidence="6">Stress-associated endoplasmic reticulum protein</fullName>
    </recommendedName>
</protein>
<gene>
    <name evidence="8" type="ORF">Sste5346_001154</name>
</gene>
<keyword evidence="4 6" id="KW-1133">Transmembrane helix</keyword>
<feature type="transmembrane region" description="Helical" evidence="6">
    <location>
        <begin position="41"/>
        <end position="62"/>
    </location>
</feature>
<dbReference type="EMBL" id="JAWCUI010000004">
    <property type="protein sequence ID" value="KAL1902711.1"/>
    <property type="molecule type" value="Genomic_DNA"/>
</dbReference>
<evidence type="ECO:0000256" key="7">
    <source>
        <dbReference type="SAM" id="MobiDB-lite"/>
    </source>
</evidence>
<evidence type="ECO:0000256" key="5">
    <source>
        <dbReference type="ARBA" id="ARBA00023136"/>
    </source>
</evidence>